<dbReference type="eggNOG" id="COG3177">
    <property type="taxonomic scope" value="Bacteria"/>
</dbReference>
<dbReference type="InterPro" id="IPR036597">
    <property type="entry name" value="Fido-like_dom_sf"/>
</dbReference>
<evidence type="ECO:0000313" key="7">
    <source>
        <dbReference type="Proteomes" id="UP000002217"/>
    </source>
</evidence>
<dbReference type="InterPro" id="IPR040198">
    <property type="entry name" value="Fido_containing"/>
</dbReference>
<gene>
    <name evidence="6" type="ordered locus">Dtox_4190</name>
</gene>
<dbReference type="GO" id="GO:0005524">
    <property type="term" value="F:ATP binding"/>
    <property type="evidence" value="ECO:0007669"/>
    <property type="project" value="UniProtKB-KW"/>
</dbReference>
<evidence type="ECO:0000313" key="6">
    <source>
        <dbReference type="EMBL" id="ACV64858.1"/>
    </source>
</evidence>
<sequence length="367" mass="42305">MPYKPKFSFTPEIISLLSKIEYLRGSITGKQIPLHIEKDIKFRARLKSTHYSTAIEGNPLTIGEVESVIKQRPGETESRYAQEVRNYWRALIFLNKSVKIKIISEDFIKRLHRIIEVRGPGRRGKLSEYRVATPPGYLFCVRDNVTGEIDYIPPAYEDVPKLMAELVIWINTDHSLPTPVKAAVATYQLVTIHPFDDGNGRLARALALFILMQGGYDLSGYFTVEEYYVKNIQLYYGSLQMGLPVEYYNGRNDADLTPWIIFFLNTMAEAYENIANTANRLHEASQGKLLELSKKEIKLLHLALRFEDRPLTLAVMAEWFEVTKRTMQEWVKDWLEIGLLQPASGTKRITSYKLGERYQCLKLEDIN</sequence>
<dbReference type="STRING" id="485916.Dtox_4190"/>
<dbReference type="PANTHER" id="PTHR13504:SF38">
    <property type="entry name" value="FIDO DOMAIN-CONTAINING PROTEIN"/>
    <property type="match status" value="1"/>
</dbReference>
<evidence type="ECO:0000259" key="5">
    <source>
        <dbReference type="PROSITE" id="PS51459"/>
    </source>
</evidence>
<name>C8VZB3_DESAS</name>
<feature type="binding site" evidence="2">
    <location>
        <begin position="197"/>
        <end position="204"/>
    </location>
    <ligand>
        <name>ATP</name>
        <dbReference type="ChEBI" id="CHEBI:30616"/>
    </ligand>
</feature>
<feature type="glycosylation site" description="N-linked (GlcNAc...) asparagine" evidence="4">
    <location>
        <position position="95"/>
    </location>
</feature>
<dbReference type="RefSeq" id="WP_015759528.1">
    <property type="nucleotide sequence ID" value="NC_013216.1"/>
</dbReference>
<feature type="site" description="Important for autoinhibition of adenylyltransferase activity" evidence="3">
    <location>
        <position position="56"/>
    </location>
</feature>
<dbReference type="PROSITE" id="PS51459">
    <property type="entry name" value="FIDO"/>
    <property type="match status" value="1"/>
</dbReference>
<dbReference type="Proteomes" id="UP000002217">
    <property type="component" value="Chromosome"/>
</dbReference>
<accession>C8VZB3</accession>
<evidence type="ECO:0000256" key="1">
    <source>
        <dbReference type="PIRSR" id="PIRSR640198-1"/>
    </source>
</evidence>
<dbReference type="InterPro" id="IPR003812">
    <property type="entry name" value="Fido"/>
</dbReference>
<dbReference type="Gene3D" id="1.10.3290.10">
    <property type="entry name" value="Fido-like domain"/>
    <property type="match status" value="1"/>
</dbReference>
<reference evidence="6 7" key="1">
    <citation type="journal article" date="2009" name="Stand. Genomic Sci.">
        <title>Complete genome sequence of Desulfotomaculum acetoxidans type strain (5575).</title>
        <authorList>
            <person name="Spring S."/>
            <person name="Lapidus A."/>
            <person name="Schroder M."/>
            <person name="Gleim D."/>
            <person name="Sims D."/>
            <person name="Meincke L."/>
            <person name="Glavina Del Rio T."/>
            <person name="Tice H."/>
            <person name="Copeland A."/>
            <person name="Cheng J.F."/>
            <person name="Lucas S."/>
            <person name="Chen F."/>
            <person name="Nolan M."/>
            <person name="Bruce D."/>
            <person name="Goodwin L."/>
            <person name="Pitluck S."/>
            <person name="Ivanova N."/>
            <person name="Mavromatis K."/>
            <person name="Mikhailova N."/>
            <person name="Pati A."/>
            <person name="Chen A."/>
            <person name="Palaniappan K."/>
            <person name="Land M."/>
            <person name="Hauser L."/>
            <person name="Chang Y.J."/>
            <person name="Jeffries C.D."/>
            <person name="Chain P."/>
            <person name="Saunders E."/>
            <person name="Brettin T."/>
            <person name="Detter J.C."/>
            <person name="Goker M."/>
            <person name="Bristow J."/>
            <person name="Eisen J.A."/>
            <person name="Markowitz V."/>
            <person name="Hugenholtz P."/>
            <person name="Kyrpides N.C."/>
            <person name="Klenk H.P."/>
            <person name="Han C."/>
        </authorList>
    </citation>
    <scope>NUCLEOTIDE SEQUENCE [LARGE SCALE GENOMIC DNA]</scope>
    <source>
        <strain evidence="7">ATCC 49208 / DSM 771 / VKM B-1644</strain>
    </source>
</reference>
<keyword evidence="2" id="KW-0067">ATP-binding</keyword>
<feature type="active site" evidence="1">
    <location>
        <position position="193"/>
    </location>
</feature>
<dbReference type="SUPFAM" id="SSF140931">
    <property type="entry name" value="Fic-like"/>
    <property type="match status" value="1"/>
</dbReference>
<evidence type="ECO:0000256" key="4">
    <source>
        <dbReference type="PIRSR" id="PIRSR640198-4"/>
    </source>
</evidence>
<dbReference type="OrthoDB" id="9813719at2"/>
<keyword evidence="2" id="KW-0547">Nucleotide-binding</keyword>
<dbReference type="Pfam" id="PF02661">
    <property type="entry name" value="Fic"/>
    <property type="match status" value="1"/>
</dbReference>
<dbReference type="KEGG" id="dae:Dtox_4190"/>
<dbReference type="EMBL" id="CP001720">
    <property type="protein sequence ID" value="ACV64858.1"/>
    <property type="molecule type" value="Genomic_DNA"/>
</dbReference>
<dbReference type="HOGENOM" id="CLU_047250_2_2_9"/>
<dbReference type="PANTHER" id="PTHR13504">
    <property type="entry name" value="FIDO DOMAIN-CONTAINING PROTEIN DDB_G0283145"/>
    <property type="match status" value="1"/>
</dbReference>
<protein>
    <submittedName>
        <fullName evidence="6">Filamentation induced by cAMP protein Fic</fullName>
    </submittedName>
</protein>
<organism evidence="6 7">
    <name type="scientific">Desulfofarcimen acetoxidans (strain ATCC 49208 / DSM 771 / KCTC 5769 / VKM B-1644 / 5575)</name>
    <name type="common">Desulfotomaculum acetoxidans</name>
    <dbReference type="NCBI Taxonomy" id="485916"/>
    <lineage>
        <taxon>Bacteria</taxon>
        <taxon>Bacillati</taxon>
        <taxon>Bacillota</taxon>
        <taxon>Clostridia</taxon>
        <taxon>Eubacteriales</taxon>
        <taxon>Peptococcaceae</taxon>
        <taxon>Desulfofarcimen</taxon>
    </lineage>
</organism>
<feature type="domain" description="Fido" evidence="5">
    <location>
        <begin position="103"/>
        <end position="265"/>
    </location>
</feature>
<dbReference type="AlphaFoldDB" id="C8VZB3"/>
<keyword evidence="7" id="KW-1185">Reference proteome</keyword>
<evidence type="ECO:0000256" key="3">
    <source>
        <dbReference type="PIRSR" id="PIRSR640198-3"/>
    </source>
</evidence>
<proteinExistence type="predicted"/>
<evidence type="ECO:0000256" key="2">
    <source>
        <dbReference type="PIRSR" id="PIRSR640198-2"/>
    </source>
</evidence>